<evidence type="ECO:0000259" key="25">
    <source>
        <dbReference type="PROSITE" id="PS50158"/>
    </source>
</evidence>
<dbReference type="PROSITE" id="PS50158">
    <property type="entry name" value="ZF_CCHC"/>
    <property type="match status" value="1"/>
</dbReference>
<dbReference type="Pfam" id="PF25597">
    <property type="entry name" value="SH3_retrovirus"/>
    <property type="match status" value="1"/>
</dbReference>
<feature type="compositionally biased region" description="Pro residues" evidence="24">
    <location>
        <begin position="1206"/>
        <end position="1217"/>
    </location>
</feature>
<comment type="function">
    <text evidence="1">The aspartyl protease (PR) mediates the proteolytic cleavages of the Gag and Gag-Pol polyproteins after assembly of the VLP.</text>
</comment>
<dbReference type="GO" id="GO:0005524">
    <property type="term" value="F:ATP binding"/>
    <property type="evidence" value="ECO:0007669"/>
    <property type="project" value="UniProtKB-KW"/>
</dbReference>
<keyword evidence="11" id="KW-0378">Hydrolase</keyword>
<dbReference type="InterPro" id="IPR001878">
    <property type="entry name" value="Znf_CCHC"/>
</dbReference>
<dbReference type="SUPFAM" id="SSF53098">
    <property type="entry name" value="Ribonuclease H-like"/>
    <property type="match status" value="1"/>
</dbReference>
<evidence type="ECO:0000256" key="4">
    <source>
        <dbReference type="ARBA" id="ARBA00022670"/>
    </source>
</evidence>
<dbReference type="InterPro" id="IPR043502">
    <property type="entry name" value="DNA/RNA_pol_sf"/>
</dbReference>
<dbReference type="InterPro" id="IPR036397">
    <property type="entry name" value="RNaseH_sf"/>
</dbReference>
<evidence type="ECO:0000256" key="1">
    <source>
        <dbReference type="ARBA" id="ARBA00002180"/>
    </source>
</evidence>
<evidence type="ECO:0000256" key="10">
    <source>
        <dbReference type="ARBA" id="ARBA00022759"/>
    </source>
</evidence>
<evidence type="ECO:0000256" key="16">
    <source>
        <dbReference type="ARBA" id="ARBA00022918"/>
    </source>
</evidence>
<evidence type="ECO:0000256" key="6">
    <source>
        <dbReference type="ARBA" id="ARBA00022722"/>
    </source>
</evidence>
<evidence type="ECO:0000256" key="19">
    <source>
        <dbReference type="ARBA" id="ARBA00023172"/>
    </source>
</evidence>
<feature type="compositionally biased region" description="Low complexity" evidence="24">
    <location>
        <begin position="1194"/>
        <end position="1205"/>
    </location>
</feature>
<evidence type="ECO:0000256" key="9">
    <source>
        <dbReference type="ARBA" id="ARBA00022750"/>
    </source>
</evidence>
<sequence>MEDGSQGSIDSPGAQPLAPDDLSPLLADQTASTSTTEAETHLGSLLLLDRLAQSALPPQSLELWNKFITEQTTRPADDLARAPLKEDWRDEAPKGENVYEELLQRVKDNIETHTPWDSLEDVPWDGEPRPSHHLIKSRLAEDFKRAKGTSDGWGRKGLVPALRDLRKVYRAYPAQNPPANAKLDSLGYSEAQELLDLLHSDPGQLETRISARLLPFADTDPSYLVPLPPSPDSSLLEDLHTSSTTPDLVHPAPASPSTMSEYSGMSRALQQQVLATLEPLSTTTWQEWERELPKLVAAGSGVPEADLCIDGAIKRPDYLDGNLTEVFSDAVKKAEYARWKRMTDSLIILLKLQGGPDVQGRLVDFDSKRGDLPTLWANLRKWYGNTTVGAERVVGTQKLVTERWDGDESPSLYFSRLKGLQNRVNAAYREDAKVATDQNDKNVIADLNAAISDSFLRDLILATLPESYAEPLLPSISRTTSLDDLKNLVTNLYLSRQSRGDIADLEAARRTSTPPGPAPAHQQQQLSVQQQRQGGGKRDTKSQKPKKAATLYPSYERWHGGTFVDRNNVTRFSIPYMTCYQCFQHGHVAKDCRTDDKARSRVKELAKDGVKVPIGDAMALWAFDTNPGGPVLDQAAADALRALAASSTPPPPPSDQPAQAQFVTVVDSVDTSPRAFLVESAGPAAALRVVAKNDYVIDSGATRHFCSIREHLHDYVPYTTPHPITGVFGSAGSGLGEGRLVFRLPDGDISITSVMYAPDLGVNLLSLTHLMLKGMRFTNDRKMFTAVDEAGRRIWQLPVGTSIAVPAAQIVRPPRSSLALAATDTADAAMRRHRRLGHLSDQRAKQLESSSVGLDAIKSTAMPICDACEKAKATRQPHPTTASNPPSKRLEVVSADTWEPAPIRGVKGKRYALALVDQKSRYLWGKALQSKGGITDVVIERLKKVERQSGDKVGALQTDNGTEFVNKTMDSFTKSAGIQHRRSIPYNHTQNGFIERRFRSLFESVRAMLLDSGLPTSLWPYAYESALYLSNRSPTSTLGGKTPYEAFHGEPPDLSNLRAWGCSAYLRLAPEGPNAPHKLAARGVHARFIGYPEDNKGWILWVPEWRKVVVAWDVKFYESTFGKARDADDEAGHEAWLEEMVELEAREGTREGGMDGRKDTPAPPFASPNPFQSLANDDDDAGSDNGYESAPEDTLSSPSPSRQSSPSPPPIPLPTVVPPRTEATAPEPERRLTRSTGLQPSHFVPQEGAPGTPGAAWDIPPSTMSDAQKDAHNSALVRRVESVALSTFAGDSPLLRPRNLLDYARLDLDLDRSETAVVYTAFECAPDADNSEVTAEIVRALATGPPWSGSHDQPTYKQALSRPDAEKWLDAMHVELAAFSATGTWDEELVDLPAGRKAIAVKWVLLIKRDANGHVIKYKARLVARGDQQVEGVDYDETHSSTVRLTTVRLVFALLAHCRHFSFKQFDISNAYLLGGLDKEIYIQQAPGFVDSDKPRAVRRLRSALYGLKQGGREWQKVLRGALERIGFARSTADHGLYIRRRNGKVAYVPMHVDDGLVVGDDDLGQVLSDLDGELGGKLKEVETGLFLGMRIRRGHDGKVTLDQSHYARAVLERFFPKGLKPVSTPLDADYASVGAATEDERYDCNYREPLGALVYLAACTRPDLSFALSFASRFASCPAERHWRLLLRISRYLSGTLDMALVYFPSDVAFTPDFLLGWSDADHAADRETRKSVSGFVFTIGRDSAFSSAISWQSRRQRSVAISSTEAEYMALSEAAREAVWLRWLLDEMGFGTDGRPTTIRGDNSGSLLLASHPTSHSRTKHISVHYHYTRDLVEDGTLVLKWVKTDDMVADVFTKALPTVKHVLFTSRCGLRNVPREGGC</sequence>
<dbReference type="GO" id="GO:0003964">
    <property type="term" value="F:RNA-directed DNA polymerase activity"/>
    <property type="evidence" value="ECO:0007669"/>
    <property type="project" value="UniProtKB-KW"/>
</dbReference>
<keyword evidence="10" id="KW-0255">Endonuclease</keyword>
<keyword evidence="17" id="KW-0239">DNA-directed DNA polymerase</keyword>
<dbReference type="PANTHER" id="PTHR42648">
    <property type="entry name" value="TRANSPOSASE, PUTATIVE-RELATED"/>
    <property type="match status" value="1"/>
</dbReference>
<evidence type="ECO:0000256" key="18">
    <source>
        <dbReference type="ARBA" id="ARBA00023113"/>
    </source>
</evidence>
<dbReference type="GO" id="GO:0015074">
    <property type="term" value="P:DNA integration"/>
    <property type="evidence" value="ECO:0007669"/>
    <property type="project" value="UniProtKB-KW"/>
</dbReference>
<keyword evidence="15" id="KW-0229">DNA integration</keyword>
<keyword evidence="6" id="KW-0540">Nuclease</keyword>
<keyword evidence="16" id="KW-0695">RNA-directed DNA polymerase</keyword>
<dbReference type="SMART" id="SM00343">
    <property type="entry name" value="ZnF_C2HC"/>
    <property type="match status" value="1"/>
</dbReference>
<evidence type="ECO:0000256" key="12">
    <source>
        <dbReference type="ARBA" id="ARBA00022840"/>
    </source>
</evidence>
<evidence type="ECO:0000256" key="5">
    <source>
        <dbReference type="ARBA" id="ARBA00022695"/>
    </source>
</evidence>
<dbReference type="GO" id="GO:0008270">
    <property type="term" value="F:zinc ion binding"/>
    <property type="evidence" value="ECO:0007669"/>
    <property type="project" value="UniProtKB-KW"/>
</dbReference>
<dbReference type="PANTHER" id="PTHR42648:SF11">
    <property type="entry name" value="TRANSPOSON TY4-P GAG-POL POLYPROTEIN"/>
    <property type="match status" value="1"/>
</dbReference>
<dbReference type="GO" id="GO:0032196">
    <property type="term" value="P:transposition"/>
    <property type="evidence" value="ECO:0007669"/>
    <property type="project" value="UniProtKB-KW"/>
</dbReference>
<name>A0A511KFK5_RHOTO</name>
<evidence type="ECO:0000256" key="14">
    <source>
        <dbReference type="ARBA" id="ARBA00022884"/>
    </source>
</evidence>
<keyword evidence="23" id="KW-0862">Zinc</keyword>
<dbReference type="InterPro" id="IPR025724">
    <property type="entry name" value="GAG-pre-integrase_dom"/>
</dbReference>
<feature type="domain" description="CCHC-type" evidence="25">
    <location>
        <begin position="579"/>
        <end position="593"/>
    </location>
</feature>
<dbReference type="Pfam" id="PF22936">
    <property type="entry name" value="Pol_BBD"/>
    <property type="match status" value="1"/>
</dbReference>
<feature type="compositionally biased region" description="Low complexity" evidence="24">
    <location>
        <begin position="14"/>
        <end position="39"/>
    </location>
</feature>
<keyword evidence="12" id="KW-0067">ATP-binding</keyword>
<feature type="compositionally biased region" description="Polar residues" evidence="24">
    <location>
        <begin position="255"/>
        <end position="265"/>
    </location>
</feature>
<evidence type="ECO:0000256" key="13">
    <source>
        <dbReference type="ARBA" id="ARBA00022842"/>
    </source>
</evidence>
<dbReference type="GO" id="GO:0006310">
    <property type="term" value="P:DNA recombination"/>
    <property type="evidence" value="ECO:0007669"/>
    <property type="project" value="UniProtKB-KW"/>
</dbReference>
<evidence type="ECO:0000256" key="20">
    <source>
        <dbReference type="ARBA" id="ARBA00023268"/>
    </source>
</evidence>
<feature type="region of interest" description="Disordered" evidence="24">
    <location>
        <begin position="1"/>
        <end position="39"/>
    </location>
</feature>
<dbReference type="SUPFAM" id="SSF56672">
    <property type="entry name" value="DNA/RNA polymerases"/>
    <property type="match status" value="1"/>
</dbReference>
<protein>
    <submittedName>
        <fullName evidence="27">Retrotransposon protein, putative, Ty1-copia subclass</fullName>
    </submittedName>
</protein>
<dbReference type="InterPro" id="IPR054722">
    <property type="entry name" value="PolX-like_BBD"/>
</dbReference>
<evidence type="ECO:0000256" key="11">
    <source>
        <dbReference type="ARBA" id="ARBA00022801"/>
    </source>
</evidence>
<evidence type="ECO:0000256" key="17">
    <source>
        <dbReference type="ARBA" id="ARBA00022932"/>
    </source>
</evidence>
<dbReference type="PROSITE" id="PS50994">
    <property type="entry name" value="INTEGRASE"/>
    <property type="match status" value="1"/>
</dbReference>
<dbReference type="InterPro" id="IPR013103">
    <property type="entry name" value="RVT_2"/>
</dbReference>
<dbReference type="InterPro" id="IPR057670">
    <property type="entry name" value="SH3_retrovirus"/>
</dbReference>
<keyword evidence="4" id="KW-0645">Protease</keyword>
<keyword evidence="13" id="KW-0460">Magnesium</keyword>
<evidence type="ECO:0000256" key="21">
    <source>
        <dbReference type="ARBA" id="ARBA00048173"/>
    </source>
</evidence>
<keyword evidence="17" id="KW-0808">Transferase</keyword>
<keyword evidence="19" id="KW-0233">DNA recombination</keyword>
<dbReference type="Pfam" id="PF07727">
    <property type="entry name" value="RVT_2"/>
    <property type="match status" value="1"/>
</dbReference>
<feature type="region of interest" description="Disordered" evidence="24">
    <location>
        <begin position="224"/>
        <end position="265"/>
    </location>
</feature>
<evidence type="ECO:0000259" key="26">
    <source>
        <dbReference type="PROSITE" id="PS50994"/>
    </source>
</evidence>
<dbReference type="GO" id="GO:0005634">
    <property type="term" value="C:nucleus"/>
    <property type="evidence" value="ECO:0007669"/>
    <property type="project" value="UniProtKB-ARBA"/>
</dbReference>
<dbReference type="GO" id="GO:0003887">
    <property type="term" value="F:DNA-directed DNA polymerase activity"/>
    <property type="evidence" value="ECO:0007669"/>
    <property type="project" value="UniProtKB-KW"/>
</dbReference>
<dbReference type="GO" id="GO:0004190">
    <property type="term" value="F:aspartic-type endopeptidase activity"/>
    <property type="evidence" value="ECO:0007669"/>
    <property type="project" value="UniProtKB-KW"/>
</dbReference>
<dbReference type="Pfam" id="PF13976">
    <property type="entry name" value="gag_pre-integrs"/>
    <property type="match status" value="1"/>
</dbReference>
<dbReference type="CDD" id="cd09272">
    <property type="entry name" value="RNase_HI_RT_Ty1"/>
    <property type="match status" value="1"/>
</dbReference>
<proteinExistence type="predicted"/>
<dbReference type="Proteomes" id="UP000321518">
    <property type="component" value="Unassembled WGS sequence"/>
</dbReference>
<evidence type="ECO:0000313" key="27">
    <source>
        <dbReference type="EMBL" id="GEM09163.1"/>
    </source>
</evidence>
<evidence type="ECO:0000256" key="7">
    <source>
        <dbReference type="ARBA" id="ARBA00022723"/>
    </source>
</evidence>
<evidence type="ECO:0000256" key="8">
    <source>
        <dbReference type="ARBA" id="ARBA00022741"/>
    </source>
</evidence>
<keyword evidence="23" id="KW-0863">Zinc-finger</keyword>
<dbReference type="InterPro" id="IPR039537">
    <property type="entry name" value="Retrotran_Ty1/copia-like"/>
</dbReference>
<accession>A0A511KFK5</accession>
<feature type="domain" description="Integrase catalytic" evidence="26">
    <location>
        <begin position="881"/>
        <end position="1051"/>
    </location>
</feature>
<dbReference type="GO" id="GO:0003723">
    <property type="term" value="F:RNA binding"/>
    <property type="evidence" value="ECO:0007669"/>
    <property type="project" value="UniProtKB-KW"/>
</dbReference>
<dbReference type="GO" id="GO:0004519">
    <property type="term" value="F:endonuclease activity"/>
    <property type="evidence" value="ECO:0007669"/>
    <property type="project" value="UniProtKB-KW"/>
</dbReference>
<evidence type="ECO:0000313" key="28">
    <source>
        <dbReference type="Proteomes" id="UP000321518"/>
    </source>
</evidence>
<keyword evidence="8" id="KW-0547">Nucleotide-binding</keyword>
<feature type="region of interest" description="Disordered" evidence="24">
    <location>
        <begin position="509"/>
        <end position="551"/>
    </location>
</feature>
<comment type="caution">
    <text evidence="27">The sequence shown here is derived from an EMBL/GenBank/DDBJ whole genome shotgun (WGS) entry which is preliminary data.</text>
</comment>
<evidence type="ECO:0000256" key="2">
    <source>
        <dbReference type="ARBA" id="ARBA00022578"/>
    </source>
</evidence>
<dbReference type="EMBL" id="BJWK01000007">
    <property type="protein sequence ID" value="GEM09163.1"/>
    <property type="molecule type" value="Genomic_DNA"/>
</dbReference>
<evidence type="ECO:0000256" key="22">
    <source>
        <dbReference type="ARBA" id="ARBA00049244"/>
    </source>
</evidence>
<keyword evidence="2" id="KW-0815">Transposition</keyword>
<gene>
    <name evidence="27" type="ORF">Rt10032_c07g3180</name>
</gene>
<evidence type="ECO:0000256" key="3">
    <source>
        <dbReference type="ARBA" id="ARBA00022612"/>
    </source>
</evidence>
<keyword evidence="9" id="KW-0064">Aspartyl protease</keyword>
<dbReference type="InterPro" id="IPR012337">
    <property type="entry name" value="RNaseH-like_sf"/>
</dbReference>
<evidence type="ECO:0000256" key="24">
    <source>
        <dbReference type="SAM" id="MobiDB-lite"/>
    </source>
</evidence>
<evidence type="ECO:0000256" key="15">
    <source>
        <dbReference type="ARBA" id="ARBA00022908"/>
    </source>
</evidence>
<dbReference type="Pfam" id="PF00665">
    <property type="entry name" value="rve"/>
    <property type="match status" value="1"/>
</dbReference>
<dbReference type="InterPro" id="IPR001584">
    <property type="entry name" value="Integrase_cat-core"/>
</dbReference>
<dbReference type="OrthoDB" id="3344688at2759"/>
<keyword evidence="5" id="KW-0548">Nucleotidyltransferase</keyword>
<keyword evidence="7" id="KW-0479">Metal-binding</keyword>
<reference evidence="27 28" key="1">
    <citation type="submission" date="2019-07" db="EMBL/GenBank/DDBJ databases">
        <title>Rhodotorula toruloides NBRC10032 genome sequencing.</title>
        <authorList>
            <person name="Shida Y."/>
            <person name="Takaku H."/>
            <person name="Ogasawara W."/>
            <person name="Mori K."/>
        </authorList>
    </citation>
    <scope>NUCLEOTIDE SEQUENCE [LARGE SCALE GENOMIC DNA]</scope>
    <source>
        <strain evidence="27 28">NBRC10032</strain>
    </source>
</reference>
<evidence type="ECO:0000256" key="23">
    <source>
        <dbReference type="PROSITE-ProRule" id="PRU00047"/>
    </source>
</evidence>
<feature type="compositionally biased region" description="Low complexity" evidence="24">
    <location>
        <begin position="519"/>
        <end position="532"/>
    </location>
</feature>
<comment type="catalytic activity">
    <reaction evidence="22">
        <text>DNA(n) + a 2'-deoxyribonucleoside 5'-triphosphate = DNA(n+1) + diphosphate</text>
        <dbReference type="Rhea" id="RHEA:22508"/>
        <dbReference type="Rhea" id="RHEA-COMP:17339"/>
        <dbReference type="Rhea" id="RHEA-COMP:17340"/>
        <dbReference type="ChEBI" id="CHEBI:33019"/>
        <dbReference type="ChEBI" id="CHEBI:61560"/>
        <dbReference type="ChEBI" id="CHEBI:173112"/>
        <dbReference type="EC" id="2.7.7.7"/>
    </reaction>
</comment>
<dbReference type="GO" id="GO:0006508">
    <property type="term" value="P:proteolysis"/>
    <property type="evidence" value="ECO:0007669"/>
    <property type="project" value="UniProtKB-KW"/>
</dbReference>
<keyword evidence="3" id="KW-1188">Viral release from host cell</keyword>
<keyword evidence="18" id="KW-0917">Virion maturation</keyword>
<organism evidence="27 28">
    <name type="scientific">Rhodotorula toruloides</name>
    <name type="common">Yeast</name>
    <name type="synonym">Rhodosporidium toruloides</name>
    <dbReference type="NCBI Taxonomy" id="5286"/>
    <lineage>
        <taxon>Eukaryota</taxon>
        <taxon>Fungi</taxon>
        <taxon>Dikarya</taxon>
        <taxon>Basidiomycota</taxon>
        <taxon>Pucciniomycotina</taxon>
        <taxon>Microbotryomycetes</taxon>
        <taxon>Sporidiobolales</taxon>
        <taxon>Sporidiobolaceae</taxon>
        <taxon>Rhodotorula</taxon>
    </lineage>
</organism>
<dbReference type="Gene3D" id="3.30.420.10">
    <property type="entry name" value="Ribonuclease H-like superfamily/Ribonuclease H"/>
    <property type="match status" value="1"/>
</dbReference>
<feature type="compositionally biased region" description="Basic and acidic residues" evidence="24">
    <location>
        <begin position="1148"/>
        <end position="1160"/>
    </location>
</feature>
<feature type="region of interest" description="Disordered" evidence="24">
    <location>
        <begin position="1148"/>
        <end position="1271"/>
    </location>
</feature>
<keyword evidence="14" id="KW-0694">RNA-binding</keyword>
<comment type="catalytic activity">
    <reaction evidence="21">
        <text>DNA(n) + a 2'-deoxyribonucleoside 5'-triphosphate = DNA(n+1) + diphosphate</text>
        <dbReference type="Rhea" id="RHEA:22508"/>
        <dbReference type="Rhea" id="RHEA-COMP:17339"/>
        <dbReference type="Rhea" id="RHEA-COMP:17340"/>
        <dbReference type="ChEBI" id="CHEBI:33019"/>
        <dbReference type="ChEBI" id="CHEBI:61560"/>
        <dbReference type="ChEBI" id="CHEBI:173112"/>
        <dbReference type="EC" id="2.7.7.49"/>
    </reaction>
</comment>
<keyword evidence="20" id="KW-0511">Multifunctional enzyme</keyword>